<dbReference type="PANTHER" id="PTHR40572">
    <property type="entry name" value="PROTEIN BAX"/>
    <property type="match status" value="1"/>
</dbReference>
<gene>
    <name evidence="3" type="ORF">CWE15_03115</name>
</gene>
<dbReference type="PANTHER" id="PTHR40572:SF1">
    <property type="entry name" value="PROTEIN BAX"/>
    <property type="match status" value="1"/>
</dbReference>
<keyword evidence="1" id="KW-0472">Membrane</keyword>
<dbReference type="Pfam" id="PF01832">
    <property type="entry name" value="Glucosaminidase"/>
    <property type="match status" value="1"/>
</dbReference>
<evidence type="ECO:0000256" key="1">
    <source>
        <dbReference type="SAM" id="Phobius"/>
    </source>
</evidence>
<evidence type="ECO:0000313" key="3">
    <source>
        <dbReference type="EMBL" id="RUO44171.1"/>
    </source>
</evidence>
<dbReference type="Proteomes" id="UP000286976">
    <property type="component" value="Unassembled WGS sequence"/>
</dbReference>
<keyword evidence="1" id="KW-1133">Transmembrane helix</keyword>
<dbReference type="InterPro" id="IPR053195">
    <property type="entry name" value="Bax-like"/>
</dbReference>
<dbReference type="Gene3D" id="1.10.530.10">
    <property type="match status" value="1"/>
</dbReference>
<organism evidence="3 4">
    <name type="scientific">Aliidiomarina taiwanensis</name>
    <dbReference type="NCBI Taxonomy" id="946228"/>
    <lineage>
        <taxon>Bacteria</taxon>
        <taxon>Pseudomonadati</taxon>
        <taxon>Pseudomonadota</taxon>
        <taxon>Gammaproteobacteria</taxon>
        <taxon>Alteromonadales</taxon>
        <taxon>Idiomarinaceae</taxon>
        <taxon>Aliidiomarina</taxon>
    </lineage>
</organism>
<accession>A0A432XAA8</accession>
<evidence type="ECO:0000259" key="2">
    <source>
        <dbReference type="Pfam" id="PF01832"/>
    </source>
</evidence>
<feature type="domain" description="Mannosyl-glycoprotein endo-beta-N-acetylglucosamidase-like" evidence="2">
    <location>
        <begin position="153"/>
        <end position="282"/>
    </location>
</feature>
<comment type="caution">
    <text evidence="3">The sequence shown here is derived from an EMBL/GenBank/DDBJ whole genome shotgun (WGS) entry which is preliminary data.</text>
</comment>
<reference evidence="3 4" key="1">
    <citation type="journal article" date="2011" name="Front. Microbiol.">
        <title>Genomic signatures of strain selection and enhancement in Bacillus atrophaeus var. globigii, a historical biowarfare simulant.</title>
        <authorList>
            <person name="Gibbons H.S."/>
            <person name="Broomall S.M."/>
            <person name="McNew L.A."/>
            <person name="Daligault H."/>
            <person name="Chapman C."/>
            <person name="Bruce D."/>
            <person name="Karavis M."/>
            <person name="Krepps M."/>
            <person name="McGregor P.A."/>
            <person name="Hong C."/>
            <person name="Park K.H."/>
            <person name="Akmal A."/>
            <person name="Feldman A."/>
            <person name="Lin J.S."/>
            <person name="Chang W.E."/>
            <person name="Higgs B.W."/>
            <person name="Demirev P."/>
            <person name="Lindquist J."/>
            <person name="Liem A."/>
            <person name="Fochler E."/>
            <person name="Read T.D."/>
            <person name="Tapia R."/>
            <person name="Johnson S."/>
            <person name="Bishop-Lilly K.A."/>
            <person name="Detter C."/>
            <person name="Han C."/>
            <person name="Sozhamannan S."/>
            <person name="Rosenzweig C.N."/>
            <person name="Skowronski E.W."/>
        </authorList>
    </citation>
    <scope>NUCLEOTIDE SEQUENCE [LARGE SCALE GENOMIC DNA]</scope>
    <source>
        <strain evidence="3 4">AIT1</strain>
    </source>
</reference>
<protein>
    <submittedName>
        <fullName evidence="3">Peptidoglycan hydrolase</fullName>
    </submittedName>
</protein>
<evidence type="ECO:0000313" key="4">
    <source>
        <dbReference type="Proteomes" id="UP000286976"/>
    </source>
</evidence>
<proteinExistence type="predicted"/>
<name>A0A432XAA8_9GAMM</name>
<dbReference type="EMBL" id="PIPQ01000001">
    <property type="protein sequence ID" value="RUO44171.1"/>
    <property type="molecule type" value="Genomic_DNA"/>
</dbReference>
<dbReference type="GO" id="GO:0004040">
    <property type="term" value="F:amidase activity"/>
    <property type="evidence" value="ECO:0007669"/>
    <property type="project" value="InterPro"/>
</dbReference>
<feature type="transmembrane region" description="Helical" evidence="1">
    <location>
        <begin position="12"/>
        <end position="31"/>
    </location>
</feature>
<dbReference type="AlphaFoldDB" id="A0A432XAA8"/>
<keyword evidence="3" id="KW-0378">Hydrolase</keyword>
<dbReference type="InterPro" id="IPR002901">
    <property type="entry name" value="MGlyc_endo_b_GlcNAc-like_dom"/>
</dbReference>
<dbReference type="OrthoDB" id="9788155at2"/>
<sequence length="309" mass="34749">MLKEKIIKHKVLSVVSGLLALIVLVLILVVLQVDDQVPAQQQAEQGKQAVTFVAPPAAPLPAVNGPIQQGHTEVPNFAEITNVTARKVEFFRFLLPAARQENQAILTQRETLENLYHEKVLKGIALSKEEAAWLAKLSDYYKVDTQDRTRQFKLLLRRVDIVPETLVLIQAANESGWGTSRFALQARNFFGQWCWVPGCGLVPNQRPEGESYEVQLFANMESSVRAYIRNLNTHQAYHDLRSIRRLQRLHDKPMKATALAEGLMSYSTRGEAYIAELQQMIRVNGPIIEAIRADLEESNEQGILSQVGS</sequence>
<dbReference type="RefSeq" id="WP_126756567.1">
    <property type="nucleotide sequence ID" value="NZ_PIPQ01000001.1"/>
</dbReference>
<keyword evidence="4" id="KW-1185">Reference proteome</keyword>
<keyword evidence="1" id="KW-0812">Transmembrane</keyword>